<reference evidence="1" key="1">
    <citation type="journal article" date="2021" name="Proc. Natl. Acad. Sci. U.S.A.">
        <title>A Catalog of Tens of Thousands of Viruses from Human Metagenomes Reveals Hidden Associations with Chronic Diseases.</title>
        <authorList>
            <person name="Tisza M.J."/>
            <person name="Buck C.B."/>
        </authorList>
    </citation>
    <scope>NUCLEOTIDE SEQUENCE</scope>
    <source>
        <strain evidence="1">CtpVv1</strain>
    </source>
</reference>
<accession>A0A8S5T2U6</accession>
<dbReference type="EMBL" id="BK032736">
    <property type="protein sequence ID" value="DAF57645.1"/>
    <property type="molecule type" value="Genomic_DNA"/>
</dbReference>
<evidence type="ECO:0000313" key="1">
    <source>
        <dbReference type="EMBL" id="DAF57645.1"/>
    </source>
</evidence>
<protein>
    <submittedName>
        <fullName evidence="1">Single stranded DNA binding protein</fullName>
    </submittedName>
</protein>
<proteinExistence type="predicted"/>
<sequence>MSELALYNPNSDAVSSICTFSAKTPAEMAKFYNIVSNPEKRLQDIVNMTIDVCDSYAEIVEVKNELTGEMEKAPRVILIDKDGHSYVSVSKGIYNAITRLYGLFGMKHWDVPIPLKVGQITKGSNRILTLTIDEKFYK</sequence>
<organism evidence="1">
    <name type="scientific">Podoviridae sp. ctpVv1</name>
    <dbReference type="NCBI Taxonomy" id="2827748"/>
    <lineage>
        <taxon>Viruses</taxon>
        <taxon>Duplodnaviria</taxon>
        <taxon>Heunggongvirae</taxon>
        <taxon>Uroviricota</taxon>
        <taxon>Caudoviricetes</taxon>
    </lineage>
</organism>
<dbReference type="InterPro" id="IPR035408">
    <property type="entry name" value="Phi29_Phage_SSB"/>
</dbReference>
<name>A0A8S5T2U6_9CAUD</name>
<dbReference type="Pfam" id="PF17427">
    <property type="entry name" value="Phi29_Phage_SSB"/>
    <property type="match status" value="1"/>
</dbReference>